<sequence>MSNIIKAGEAPSMFRQLVRYCLVGVINTFVGLSIIYVAMGVFLLAPALSNMIGFAVGILVSYTLNRRWTFSSNAPLSRSMTIFGLVCLTGYILNLSAVLTAIHIGGVNPYLAQLFGISVYTVSVFLGSRQLAFRR</sequence>
<accession>A0AAE9ZD41</accession>
<dbReference type="InterPro" id="IPR007267">
    <property type="entry name" value="GtrA_DPMS_TM"/>
</dbReference>
<gene>
    <name evidence="8" type="ORF">PUV54_10685</name>
</gene>
<feature type="domain" description="GtrA/DPMS transmembrane" evidence="7">
    <location>
        <begin position="19"/>
        <end position="133"/>
    </location>
</feature>
<evidence type="ECO:0000256" key="6">
    <source>
        <dbReference type="SAM" id="Phobius"/>
    </source>
</evidence>
<dbReference type="Pfam" id="PF04138">
    <property type="entry name" value="GtrA_DPMS_TM"/>
    <property type="match status" value="1"/>
</dbReference>
<keyword evidence="5 6" id="KW-0472">Membrane</keyword>
<protein>
    <submittedName>
        <fullName evidence="8">GtrA family protein</fullName>
    </submittedName>
</protein>
<comment type="similarity">
    <text evidence="2">Belongs to the GtrA family.</text>
</comment>
<dbReference type="EMBL" id="CP118166">
    <property type="protein sequence ID" value="WDI30423.1"/>
    <property type="molecule type" value="Genomic_DNA"/>
</dbReference>
<evidence type="ECO:0000256" key="3">
    <source>
        <dbReference type="ARBA" id="ARBA00022692"/>
    </source>
</evidence>
<dbReference type="GO" id="GO:0005886">
    <property type="term" value="C:plasma membrane"/>
    <property type="evidence" value="ECO:0007669"/>
    <property type="project" value="TreeGrafter"/>
</dbReference>
<dbReference type="InterPro" id="IPR051401">
    <property type="entry name" value="GtrA_CellWall_Glycosyl"/>
</dbReference>
<dbReference type="PANTHER" id="PTHR38459">
    <property type="entry name" value="PROPHAGE BACTOPRENOL-LINKED GLUCOSE TRANSLOCASE HOMOLOG"/>
    <property type="match status" value="1"/>
</dbReference>
<dbReference type="PANTHER" id="PTHR38459:SF1">
    <property type="entry name" value="PROPHAGE BACTOPRENOL-LINKED GLUCOSE TRANSLOCASE HOMOLOG"/>
    <property type="match status" value="1"/>
</dbReference>
<evidence type="ECO:0000313" key="8">
    <source>
        <dbReference type="EMBL" id="WDI30423.1"/>
    </source>
</evidence>
<reference evidence="8" key="1">
    <citation type="submission" date="2023-02" db="EMBL/GenBank/DDBJ databases">
        <title>Genome sequence of Hyphococcus flavus.</title>
        <authorList>
            <person name="Rong J.-C."/>
            <person name="Zhao Q."/>
            <person name="Yi M."/>
            <person name="Wu J.-Y."/>
        </authorList>
    </citation>
    <scope>NUCLEOTIDE SEQUENCE</scope>
    <source>
        <strain evidence="8">MCCC 1K03223</strain>
    </source>
</reference>
<dbReference type="Proteomes" id="UP001214043">
    <property type="component" value="Chromosome"/>
</dbReference>
<evidence type="ECO:0000256" key="4">
    <source>
        <dbReference type="ARBA" id="ARBA00022989"/>
    </source>
</evidence>
<feature type="transmembrane region" description="Helical" evidence="6">
    <location>
        <begin position="80"/>
        <end position="104"/>
    </location>
</feature>
<proteinExistence type="inferred from homology"/>
<keyword evidence="9" id="KW-1185">Reference proteome</keyword>
<keyword evidence="3 6" id="KW-0812">Transmembrane</keyword>
<name>A0AAE9ZD41_9PROT</name>
<feature type="transmembrane region" description="Helical" evidence="6">
    <location>
        <begin position="20"/>
        <end position="45"/>
    </location>
</feature>
<evidence type="ECO:0000256" key="1">
    <source>
        <dbReference type="ARBA" id="ARBA00004141"/>
    </source>
</evidence>
<evidence type="ECO:0000256" key="5">
    <source>
        <dbReference type="ARBA" id="ARBA00023136"/>
    </source>
</evidence>
<feature type="transmembrane region" description="Helical" evidence="6">
    <location>
        <begin position="51"/>
        <end position="68"/>
    </location>
</feature>
<feature type="transmembrane region" description="Helical" evidence="6">
    <location>
        <begin position="110"/>
        <end position="128"/>
    </location>
</feature>
<dbReference type="RefSeq" id="WP_274492225.1">
    <property type="nucleotide sequence ID" value="NZ_CP118166.1"/>
</dbReference>
<dbReference type="GO" id="GO:0000271">
    <property type="term" value="P:polysaccharide biosynthetic process"/>
    <property type="evidence" value="ECO:0007669"/>
    <property type="project" value="InterPro"/>
</dbReference>
<evidence type="ECO:0000313" key="9">
    <source>
        <dbReference type="Proteomes" id="UP001214043"/>
    </source>
</evidence>
<evidence type="ECO:0000259" key="7">
    <source>
        <dbReference type="Pfam" id="PF04138"/>
    </source>
</evidence>
<organism evidence="8 9">
    <name type="scientific">Hyphococcus flavus</name>
    <dbReference type="NCBI Taxonomy" id="1866326"/>
    <lineage>
        <taxon>Bacteria</taxon>
        <taxon>Pseudomonadati</taxon>
        <taxon>Pseudomonadota</taxon>
        <taxon>Alphaproteobacteria</taxon>
        <taxon>Parvularculales</taxon>
        <taxon>Parvularculaceae</taxon>
        <taxon>Hyphococcus</taxon>
    </lineage>
</organism>
<keyword evidence="4 6" id="KW-1133">Transmembrane helix</keyword>
<evidence type="ECO:0000256" key="2">
    <source>
        <dbReference type="ARBA" id="ARBA00009399"/>
    </source>
</evidence>
<dbReference type="AlphaFoldDB" id="A0AAE9ZD41"/>
<dbReference type="KEGG" id="hfl:PUV54_10685"/>
<comment type="subcellular location">
    <subcellularLocation>
        <location evidence="1">Membrane</location>
        <topology evidence="1">Multi-pass membrane protein</topology>
    </subcellularLocation>
</comment>